<evidence type="ECO:0000313" key="2">
    <source>
        <dbReference type="Proteomes" id="UP000253664"/>
    </source>
</evidence>
<protein>
    <submittedName>
        <fullName evidence="1">Uncharacterized protein</fullName>
    </submittedName>
</protein>
<gene>
    <name evidence="1" type="ORF">L249_1048</name>
</gene>
<keyword evidence="2" id="KW-1185">Reference proteome</keyword>
<organism evidence="1 2">
    <name type="scientific">Ophiocordyceps polyrhachis-furcata BCC 54312</name>
    <dbReference type="NCBI Taxonomy" id="1330021"/>
    <lineage>
        <taxon>Eukaryota</taxon>
        <taxon>Fungi</taxon>
        <taxon>Dikarya</taxon>
        <taxon>Ascomycota</taxon>
        <taxon>Pezizomycotina</taxon>
        <taxon>Sordariomycetes</taxon>
        <taxon>Hypocreomycetidae</taxon>
        <taxon>Hypocreales</taxon>
        <taxon>Ophiocordycipitaceae</taxon>
        <taxon>Ophiocordyceps</taxon>
    </lineage>
</organism>
<dbReference type="EMBL" id="LKCN02000007">
    <property type="protein sequence ID" value="RCI12757.1"/>
    <property type="molecule type" value="Genomic_DNA"/>
</dbReference>
<evidence type="ECO:0000313" key="1">
    <source>
        <dbReference type="EMBL" id="RCI12757.1"/>
    </source>
</evidence>
<dbReference type="Proteomes" id="UP000253664">
    <property type="component" value="Unassembled WGS sequence"/>
</dbReference>
<dbReference type="AlphaFoldDB" id="A0A367LEB4"/>
<proteinExistence type="predicted"/>
<name>A0A367LEB4_9HYPO</name>
<sequence>MKDGHVDLDLATATGADGREANVGVGDLVRHELRPQPRARRREVGECELATAAETGKGGQGDGVLVRPHVILGDATPQLHVGLDVEELLEANAPRLAGCSFEHEAAELGMKDGSRYRLIVDVVGAASVAGQVLARGQRIEDLGLTKREEDSFVVGTVIDDQIFDLHSITLLSLGLVPDLEQLLRDRKPDDSNGKRARTRTYLNAPVADLMSPLPRLRPLKSRAERPFVLPLPDFGLKFAAAAAATMSGFFHTLNFLSALGFKYLISMLDAER</sequence>
<reference evidence="1 2" key="1">
    <citation type="journal article" date="2015" name="BMC Genomics">
        <title>Insights from the genome of Ophiocordyceps polyrhachis-furcata to pathogenicity and host specificity in insect fungi.</title>
        <authorList>
            <person name="Wichadakul D."/>
            <person name="Kobmoo N."/>
            <person name="Ingsriswang S."/>
            <person name="Tangphatsornruang S."/>
            <person name="Chantasingh D."/>
            <person name="Luangsa-ard J.J."/>
            <person name="Eurwilaichitr L."/>
        </authorList>
    </citation>
    <scope>NUCLEOTIDE SEQUENCE [LARGE SCALE GENOMIC DNA]</scope>
    <source>
        <strain evidence="1 2">BCC 54312</strain>
    </source>
</reference>
<comment type="caution">
    <text evidence="1">The sequence shown here is derived from an EMBL/GenBank/DDBJ whole genome shotgun (WGS) entry which is preliminary data.</text>
</comment>
<accession>A0A367LEB4</accession>